<evidence type="ECO:0000313" key="3">
    <source>
        <dbReference type="Proteomes" id="UP000562929"/>
    </source>
</evidence>
<keyword evidence="3" id="KW-1185">Reference proteome</keyword>
<dbReference type="Proteomes" id="UP000562929">
    <property type="component" value="Unassembled WGS sequence"/>
</dbReference>
<protein>
    <submittedName>
        <fullName evidence="2">Putative F-box domain-containing protein</fullName>
    </submittedName>
</protein>
<proteinExistence type="predicted"/>
<feature type="region of interest" description="Disordered" evidence="1">
    <location>
        <begin position="591"/>
        <end position="610"/>
    </location>
</feature>
<evidence type="ECO:0000313" key="2">
    <source>
        <dbReference type="EMBL" id="KAF4589695.1"/>
    </source>
</evidence>
<dbReference type="OrthoDB" id="3938867at2759"/>
<comment type="caution">
    <text evidence="2">The sequence shown here is derived from an EMBL/GenBank/DDBJ whole genome shotgun (WGS) entry which is preliminary data.</text>
</comment>
<organism evidence="2 3">
    <name type="scientific">Ophiocordyceps camponoti-floridani</name>
    <dbReference type="NCBI Taxonomy" id="2030778"/>
    <lineage>
        <taxon>Eukaryota</taxon>
        <taxon>Fungi</taxon>
        <taxon>Dikarya</taxon>
        <taxon>Ascomycota</taxon>
        <taxon>Pezizomycotina</taxon>
        <taxon>Sordariomycetes</taxon>
        <taxon>Hypocreomycetidae</taxon>
        <taxon>Hypocreales</taxon>
        <taxon>Ophiocordycipitaceae</taxon>
        <taxon>Ophiocordyceps</taxon>
    </lineage>
</organism>
<gene>
    <name evidence="2" type="ORF">GQ602_003584</name>
</gene>
<accession>A0A8H4VEF2</accession>
<evidence type="ECO:0000256" key="1">
    <source>
        <dbReference type="SAM" id="MobiDB-lite"/>
    </source>
</evidence>
<sequence>MDRRAVRIVRCQGRHYYKIHGYGHFEGLGVEIVSNDIPSDPGKYPEWLKKMRSKYRTIGRNINQFHYWSDSSNQYDLDRVRRGRRLLPQVLVSIYLKQAMGYCTGTAPEIPRLDDGKAQFFYIIDLDREVLSINFHTHWKLDRIPRGNDGWLDFMVRSQNQLRYIFSDHVNPDHLASLAVKLPGETHTAIEYNHRLDIAARTDLLKAHKIFRTNAVVTTLVAHRREMMMLGREWSPDSFPFREFAFAFVSIASGHVDYHPLPGDRCHVQDCRDIRQYLDRDSPHCTNYHVDDCFPYLHRDFAGNLARLQMFGHAEYKTDEPQGPAPKGTIYWHSGVLVSLVLEFSGRAITEAISIGIEQGHADFQIVFLSLFSVMFVDVSPDGSGEPYARCSKPYHLSPLREEYSPSTHPVDRPQWLPGLDDVEGVRWEHLMQNDGVSSVEDMQKNYPGLAALVNVFDVAESRIVARAGRDRLPPEIYARVLDFVNDYDTWKSCSVVSSTFRFECQRRYWINQNTRIAAGPFESSLDDADGQISSFSFHFENMYVGEKLWMRREPTRRNYLEEHNWRPVVGSGQNKAIILQANIQYKSYDDGLDETENGEDTDCTDSSGEVFDLSEHYDWGY</sequence>
<reference evidence="2 3" key="1">
    <citation type="journal article" date="2020" name="G3 (Bethesda)">
        <title>Genetic Underpinnings of Host Manipulation by Ophiocordyceps as Revealed by Comparative Transcriptomics.</title>
        <authorList>
            <person name="Will I."/>
            <person name="Das B."/>
            <person name="Trinh T."/>
            <person name="Brachmann A."/>
            <person name="Ohm R.A."/>
            <person name="de Bekker C."/>
        </authorList>
    </citation>
    <scope>NUCLEOTIDE SEQUENCE [LARGE SCALE GENOMIC DNA]</scope>
    <source>
        <strain evidence="2 3">EC05</strain>
    </source>
</reference>
<dbReference type="EMBL" id="JAACLJ010000003">
    <property type="protein sequence ID" value="KAF4589695.1"/>
    <property type="molecule type" value="Genomic_DNA"/>
</dbReference>
<feature type="compositionally biased region" description="Acidic residues" evidence="1">
    <location>
        <begin position="591"/>
        <end position="604"/>
    </location>
</feature>
<name>A0A8H4VEF2_9HYPO</name>
<dbReference type="AlphaFoldDB" id="A0A8H4VEF2"/>